<dbReference type="AlphaFoldDB" id="A0A017SJJ5"/>
<dbReference type="GeneID" id="63693450"/>
<name>A0A017SJJ5_ASPRC</name>
<dbReference type="RefSeq" id="XP_040640760.1">
    <property type="nucleotide sequence ID" value="XM_040778326.1"/>
</dbReference>
<evidence type="ECO:0000313" key="1">
    <source>
        <dbReference type="EMBL" id="EYE97072.1"/>
    </source>
</evidence>
<organism evidence="1 2">
    <name type="scientific">Aspergillus ruber (strain CBS 135680)</name>
    <dbReference type="NCBI Taxonomy" id="1388766"/>
    <lineage>
        <taxon>Eukaryota</taxon>
        <taxon>Fungi</taxon>
        <taxon>Dikarya</taxon>
        <taxon>Ascomycota</taxon>
        <taxon>Pezizomycotina</taxon>
        <taxon>Eurotiomycetes</taxon>
        <taxon>Eurotiomycetidae</taxon>
        <taxon>Eurotiales</taxon>
        <taxon>Aspergillaceae</taxon>
        <taxon>Aspergillus</taxon>
        <taxon>Aspergillus subgen. Aspergillus</taxon>
    </lineage>
</organism>
<reference evidence="2" key="1">
    <citation type="journal article" date="2014" name="Nat. Commun.">
        <title>Genomic adaptations of the halophilic Dead Sea filamentous fungus Eurotium rubrum.</title>
        <authorList>
            <person name="Kis-Papo T."/>
            <person name="Weig A.R."/>
            <person name="Riley R."/>
            <person name="Persoh D."/>
            <person name="Salamov A."/>
            <person name="Sun H."/>
            <person name="Lipzen A."/>
            <person name="Wasser S.P."/>
            <person name="Rambold G."/>
            <person name="Grigoriev I.V."/>
            <person name="Nevo E."/>
        </authorList>
    </citation>
    <scope>NUCLEOTIDE SEQUENCE [LARGE SCALE GENOMIC DNA]</scope>
    <source>
        <strain evidence="2">CBS 135680</strain>
    </source>
</reference>
<protein>
    <submittedName>
        <fullName evidence="1">Uncharacterized protein</fullName>
    </submittedName>
</protein>
<dbReference type="EMBL" id="KK088416">
    <property type="protein sequence ID" value="EYE97072.1"/>
    <property type="molecule type" value="Genomic_DNA"/>
</dbReference>
<proteinExistence type="predicted"/>
<evidence type="ECO:0000313" key="2">
    <source>
        <dbReference type="Proteomes" id="UP000019804"/>
    </source>
</evidence>
<dbReference type="Proteomes" id="UP000019804">
    <property type="component" value="Unassembled WGS sequence"/>
</dbReference>
<dbReference type="HOGENOM" id="CLU_2003430_0_0_1"/>
<keyword evidence="2" id="KW-1185">Reference proteome</keyword>
<sequence>MYGVMRPTAAEEHPQGRLLGDPRATRALLQFLAARVIARLQKLDWLYEVSKATAKQTRCCVMALFCLRARAIKAILPQISVHNTAVEDMFILIQQGRSKGLFQGRATLVHIQSSSRCMVLSPWL</sequence>
<gene>
    <name evidence="1" type="ORF">EURHEDRAFT_318407</name>
</gene>
<accession>A0A017SJJ5</accession>